<feature type="region of interest" description="Disordered" evidence="1">
    <location>
        <begin position="86"/>
        <end position="109"/>
    </location>
</feature>
<reference evidence="2 3" key="1">
    <citation type="journal article" date="2009" name="Stand. Genomic Sci.">
        <title>Complete genome sequence of Pirellula staleyi type strain (ATCC 27377).</title>
        <authorList>
            <person name="Clum A."/>
            <person name="Tindall B.J."/>
            <person name="Sikorski J."/>
            <person name="Ivanova N."/>
            <person name="Mavrommatis K."/>
            <person name="Lucas S."/>
            <person name="Glavina del Rio T."/>
            <person name="Nolan M."/>
            <person name="Chen F."/>
            <person name="Tice H."/>
            <person name="Pitluck S."/>
            <person name="Cheng J.F."/>
            <person name="Chertkov O."/>
            <person name="Brettin T."/>
            <person name="Han C."/>
            <person name="Detter J.C."/>
            <person name="Kuske C."/>
            <person name="Bruce D."/>
            <person name="Goodwin L."/>
            <person name="Ovchinikova G."/>
            <person name="Pati A."/>
            <person name="Mikhailova N."/>
            <person name="Chen A."/>
            <person name="Palaniappan K."/>
            <person name="Land M."/>
            <person name="Hauser L."/>
            <person name="Chang Y.J."/>
            <person name="Jeffries C.D."/>
            <person name="Chain P."/>
            <person name="Rohde M."/>
            <person name="Goker M."/>
            <person name="Bristow J."/>
            <person name="Eisen J.A."/>
            <person name="Markowitz V."/>
            <person name="Hugenholtz P."/>
            <person name="Kyrpides N.C."/>
            <person name="Klenk H.P."/>
            <person name="Lapidus A."/>
        </authorList>
    </citation>
    <scope>NUCLEOTIDE SEQUENCE [LARGE SCALE GENOMIC DNA]</scope>
    <source>
        <strain evidence="3">ATCC 27377 / DSM 6068 / ICPB 4128</strain>
    </source>
</reference>
<dbReference type="Proteomes" id="UP000001887">
    <property type="component" value="Chromosome"/>
</dbReference>
<name>D2R701_PIRSD</name>
<evidence type="ECO:0000256" key="1">
    <source>
        <dbReference type="SAM" id="MobiDB-lite"/>
    </source>
</evidence>
<dbReference type="HOGENOM" id="CLU_2205216_0_0_0"/>
<proteinExistence type="predicted"/>
<evidence type="ECO:0000313" key="2">
    <source>
        <dbReference type="EMBL" id="ADB19204.1"/>
    </source>
</evidence>
<dbReference type="AlphaFoldDB" id="D2R701"/>
<feature type="compositionally biased region" description="Basic and acidic residues" evidence="1">
    <location>
        <begin position="97"/>
        <end position="109"/>
    </location>
</feature>
<dbReference type="EMBL" id="CP001848">
    <property type="protein sequence ID" value="ADB19204.1"/>
    <property type="molecule type" value="Genomic_DNA"/>
</dbReference>
<gene>
    <name evidence="2" type="ordered locus">Psta_4562</name>
</gene>
<evidence type="ECO:0000313" key="3">
    <source>
        <dbReference type="Proteomes" id="UP000001887"/>
    </source>
</evidence>
<dbReference type="eggNOG" id="ENOG50337I0">
    <property type="taxonomic scope" value="Bacteria"/>
</dbReference>
<keyword evidence="3" id="KW-1185">Reference proteome</keyword>
<organism evidence="2 3">
    <name type="scientific">Pirellula staleyi (strain ATCC 27377 / DSM 6068 / ICPB 4128)</name>
    <name type="common">Pirella staleyi</name>
    <dbReference type="NCBI Taxonomy" id="530564"/>
    <lineage>
        <taxon>Bacteria</taxon>
        <taxon>Pseudomonadati</taxon>
        <taxon>Planctomycetota</taxon>
        <taxon>Planctomycetia</taxon>
        <taxon>Pirellulales</taxon>
        <taxon>Pirellulaceae</taxon>
        <taxon>Pirellula</taxon>
    </lineage>
</organism>
<protein>
    <submittedName>
        <fullName evidence="2">Uncharacterized protein</fullName>
    </submittedName>
</protein>
<dbReference type="KEGG" id="psl:Psta_4562"/>
<sequence length="109" mass="12232">MYQPGDRVVYMTTKHSSHPTPRACAVQPEPHGEGYTYDVKKFWLVQDVGADGNLVVVTRRGKTRTVAATDSRLRAANWWERMFLGHRFPQPGSGSAPEKDEKSEKLMAG</sequence>
<accession>D2R701</accession>